<evidence type="ECO:0000313" key="2">
    <source>
        <dbReference type="Proteomes" id="UP001174677"/>
    </source>
</evidence>
<comment type="caution">
    <text evidence="1">The sequence shown here is derived from an EMBL/GenBank/DDBJ whole genome shotgun (WGS) entry which is preliminary data.</text>
</comment>
<reference evidence="1" key="1">
    <citation type="journal article" date="2023" name="Plant Biotechnol. J.">
        <title>Chromosome-level wild Hevea brasiliensis genome provides new tools for genomic-assisted breeding and valuable loci to elevate rubber yield.</title>
        <authorList>
            <person name="Cheng H."/>
            <person name="Song X."/>
            <person name="Hu Y."/>
            <person name="Wu T."/>
            <person name="Yang Q."/>
            <person name="An Z."/>
            <person name="Feng S."/>
            <person name="Deng Z."/>
            <person name="Wu W."/>
            <person name="Zeng X."/>
            <person name="Tu M."/>
            <person name="Wang X."/>
            <person name="Huang H."/>
        </authorList>
    </citation>
    <scope>NUCLEOTIDE SEQUENCE</scope>
    <source>
        <strain evidence="1">MT/VB/25A 57/8</strain>
    </source>
</reference>
<proteinExistence type="predicted"/>
<accession>A0ABQ9MMR9</accession>
<name>A0ABQ9MMR9_HEVBR</name>
<gene>
    <name evidence="1" type="ORF">P3X46_009705</name>
</gene>
<dbReference type="EMBL" id="JARPOI010000005">
    <property type="protein sequence ID" value="KAJ9181589.1"/>
    <property type="molecule type" value="Genomic_DNA"/>
</dbReference>
<sequence length="55" mass="6704">MQAQVLDQQLVQIQQRQLNWTGRTTKSSWTNIEHITITWIRIWKRHFGIITEIKE</sequence>
<keyword evidence="2" id="KW-1185">Reference proteome</keyword>
<evidence type="ECO:0000313" key="1">
    <source>
        <dbReference type="EMBL" id="KAJ9181589.1"/>
    </source>
</evidence>
<protein>
    <submittedName>
        <fullName evidence="1">Uncharacterized protein</fullName>
    </submittedName>
</protein>
<dbReference type="Proteomes" id="UP001174677">
    <property type="component" value="Chromosome 5"/>
</dbReference>
<organism evidence="1 2">
    <name type="scientific">Hevea brasiliensis</name>
    <name type="common">Para rubber tree</name>
    <name type="synonym">Siphonia brasiliensis</name>
    <dbReference type="NCBI Taxonomy" id="3981"/>
    <lineage>
        <taxon>Eukaryota</taxon>
        <taxon>Viridiplantae</taxon>
        <taxon>Streptophyta</taxon>
        <taxon>Embryophyta</taxon>
        <taxon>Tracheophyta</taxon>
        <taxon>Spermatophyta</taxon>
        <taxon>Magnoliopsida</taxon>
        <taxon>eudicotyledons</taxon>
        <taxon>Gunneridae</taxon>
        <taxon>Pentapetalae</taxon>
        <taxon>rosids</taxon>
        <taxon>fabids</taxon>
        <taxon>Malpighiales</taxon>
        <taxon>Euphorbiaceae</taxon>
        <taxon>Crotonoideae</taxon>
        <taxon>Micrandreae</taxon>
        <taxon>Hevea</taxon>
    </lineage>
</organism>